<evidence type="ECO:0000313" key="1">
    <source>
        <dbReference type="EMBL" id="KAH3696214.1"/>
    </source>
</evidence>
<name>A0A9D3YDC5_DREPO</name>
<dbReference type="AlphaFoldDB" id="A0A9D3YDC5"/>
<sequence length="148" mass="16573">GHSFITFLNDIQYSSRKTNIFRDPRSQTPSCVRGVDSESTIWSPSSLVCPHSASRLRDTPRHDAEEFCGNRILKAFANSLNPDETSQNVASHQDPNLYKKKIRRTAACKDAACCRGSMPRQEQTRRNSANHLGVPRHHAEGILVVDAE</sequence>
<feature type="non-terminal residue" evidence="1">
    <location>
        <position position="148"/>
    </location>
</feature>
<accession>A0A9D3YDC5</accession>
<comment type="caution">
    <text evidence="1">The sequence shown here is derived from an EMBL/GenBank/DDBJ whole genome shotgun (WGS) entry which is preliminary data.</text>
</comment>
<organism evidence="1 2">
    <name type="scientific">Dreissena polymorpha</name>
    <name type="common">Zebra mussel</name>
    <name type="synonym">Mytilus polymorpha</name>
    <dbReference type="NCBI Taxonomy" id="45954"/>
    <lineage>
        <taxon>Eukaryota</taxon>
        <taxon>Metazoa</taxon>
        <taxon>Spiralia</taxon>
        <taxon>Lophotrochozoa</taxon>
        <taxon>Mollusca</taxon>
        <taxon>Bivalvia</taxon>
        <taxon>Autobranchia</taxon>
        <taxon>Heteroconchia</taxon>
        <taxon>Euheterodonta</taxon>
        <taxon>Imparidentia</taxon>
        <taxon>Neoheterodontei</taxon>
        <taxon>Myida</taxon>
        <taxon>Dreissenoidea</taxon>
        <taxon>Dreissenidae</taxon>
        <taxon>Dreissena</taxon>
    </lineage>
</organism>
<reference evidence="1" key="2">
    <citation type="submission" date="2020-11" db="EMBL/GenBank/DDBJ databases">
        <authorList>
            <person name="McCartney M.A."/>
            <person name="Auch B."/>
            <person name="Kono T."/>
            <person name="Mallez S."/>
            <person name="Becker A."/>
            <person name="Gohl D.M."/>
            <person name="Silverstein K.A.T."/>
            <person name="Koren S."/>
            <person name="Bechman K.B."/>
            <person name="Herman A."/>
            <person name="Abrahante J.E."/>
            <person name="Garbe J."/>
        </authorList>
    </citation>
    <scope>NUCLEOTIDE SEQUENCE</scope>
    <source>
        <strain evidence="1">Duluth1</strain>
        <tissue evidence="1">Whole animal</tissue>
    </source>
</reference>
<protein>
    <submittedName>
        <fullName evidence="1">Uncharacterized protein</fullName>
    </submittedName>
</protein>
<dbReference type="Proteomes" id="UP000828390">
    <property type="component" value="Unassembled WGS sequence"/>
</dbReference>
<evidence type="ECO:0000313" key="2">
    <source>
        <dbReference type="Proteomes" id="UP000828390"/>
    </source>
</evidence>
<keyword evidence="2" id="KW-1185">Reference proteome</keyword>
<dbReference type="EMBL" id="JAIWYP010000016">
    <property type="protein sequence ID" value="KAH3696214.1"/>
    <property type="molecule type" value="Genomic_DNA"/>
</dbReference>
<gene>
    <name evidence="1" type="ORF">DPMN_083679</name>
</gene>
<proteinExistence type="predicted"/>
<reference evidence="1" key="1">
    <citation type="journal article" date="2019" name="bioRxiv">
        <title>The Genome of the Zebra Mussel, Dreissena polymorpha: A Resource for Invasive Species Research.</title>
        <authorList>
            <person name="McCartney M.A."/>
            <person name="Auch B."/>
            <person name="Kono T."/>
            <person name="Mallez S."/>
            <person name="Zhang Y."/>
            <person name="Obille A."/>
            <person name="Becker A."/>
            <person name="Abrahante J.E."/>
            <person name="Garbe J."/>
            <person name="Badalamenti J.P."/>
            <person name="Herman A."/>
            <person name="Mangelson H."/>
            <person name="Liachko I."/>
            <person name="Sullivan S."/>
            <person name="Sone E.D."/>
            <person name="Koren S."/>
            <person name="Silverstein K.A.T."/>
            <person name="Beckman K.B."/>
            <person name="Gohl D.M."/>
        </authorList>
    </citation>
    <scope>NUCLEOTIDE SEQUENCE</scope>
    <source>
        <strain evidence="1">Duluth1</strain>
        <tissue evidence="1">Whole animal</tissue>
    </source>
</reference>